<keyword evidence="2" id="KW-0229">DNA integration</keyword>
<dbReference type="Pfam" id="PF00239">
    <property type="entry name" value="Resolvase"/>
    <property type="match status" value="1"/>
</dbReference>
<sequence length="210" mass="23111">MNTLIYARASTVGQDSSRALPSLREFAGARGWHVGGEYVENASGAKLARPELDKLLSDSKAGDVLLVESIDRLSRLEASQWEVLKRNIQDKGLLLVVMDLPTSWNMLQGEVTPVIAGVLKAVNSMLIDILATMARQDYETRRARQAQGIAKAKEAGVYVGKPKDAEAREMVRELLEKGVKPSSIIKASGISRATFYRIKNELTAKKIRQC</sequence>
<dbReference type="PANTHER" id="PTHR30461:SF25">
    <property type="entry name" value="RESOLVASE-RELATED"/>
    <property type="match status" value="1"/>
</dbReference>
<comment type="similarity">
    <text evidence="1">Belongs to the site-specific recombinase resolvase family.</text>
</comment>
<dbReference type="SMART" id="SM00857">
    <property type="entry name" value="Resolvase"/>
    <property type="match status" value="1"/>
</dbReference>
<dbReference type="PROSITE" id="PS00398">
    <property type="entry name" value="RECOMBINASES_2"/>
    <property type="match status" value="1"/>
</dbReference>
<feature type="active site" description="O-(5'-phospho-DNA)-serine intermediate" evidence="5">
    <location>
        <position position="10"/>
    </location>
</feature>
<evidence type="ECO:0000256" key="2">
    <source>
        <dbReference type="ARBA" id="ARBA00022908"/>
    </source>
</evidence>
<dbReference type="GO" id="GO:0015074">
    <property type="term" value="P:DNA integration"/>
    <property type="evidence" value="ECO:0007669"/>
    <property type="project" value="UniProtKB-KW"/>
</dbReference>
<keyword evidence="3" id="KW-0238">DNA-binding</keyword>
<dbReference type="GO" id="GO:0003677">
    <property type="term" value="F:DNA binding"/>
    <property type="evidence" value="ECO:0007669"/>
    <property type="project" value="UniProtKB-KW"/>
</dbReference>
<evidence type="ECO:0000256" key="1">
    <source>
        <dbReference type="ARBA" id="ARBA00009913"/>
    </source>
</evidence>
<dbReference type="PANTHER" id="PTHR30461">
    <property type="entry name" value="DNA-INVERTASE FROM LAMBDOID PROPHAGE"/>
    <property type="match status" value="1"/>
</dbReference>
<protein>
    <submittedName>
        <fullName evidence="7">Recombinase family protein</fullName>
    </submittedName>
</protein>
<accession>A0AAJ5QKV8</accession>
<evidence type="ECO:0000259" key="6">
    <source>
        <dbReference type="PROSITE" id="PS51736"/>
    </source>
</evidence>
<dbReference type="Gene3D" id="3.40.50.1390">
    <property type="entry name" value="Resolvase, N-terminal catalytic domain"/>
    <property type="match status" value="1"/>
</dbReference>
<proteinExistence type="inferred from homology"/>
<keyword evidence="8" id="KW-1185">Reference proteome</keyword>
<evidence type="ECO:0000256" key="5">
    <source>
        <dbReference type="PIRSR" id="PIRSR606118-50"/>
    </source>
</evidence>
<dbReference type="InterPro" id="IPR050639">
    <property type="entry name" value="SSR_resolvase"/>
</dbReference>
<dbReference type="InterPro" id="IPR006118">
    <property type="entry name" value="Recombinase_CS"/>
</dbReference>
<dbReference type="EMBL" id="CP104758">
    <property type="protein sequence ID" value="WBG92071.1"/>
    <property type="molecule type" value="Genomic_DNA"/>
</dbReference>
<keyword evidence="4" id="KW-0233">DNA recombination</keyword>
<dbReference type="AlphaFoldDB" id="A0AAJ5QKV8"/>
<dbReference type="RefSeq" id="WP_269950058.1">
    <property type="nucleotide sequence ID" value="NZ_CP104758.1"/>
</dbReference>
<feature type="domain" description="Resolvase/invertase-type recombinase catalytic" evidence="6">
    <location>
        <begin position="2"/>
        <end position="156"/>
    </location>
</feature>
<dbReference type="SUPFAM" id="SSF53041">
    <property type="entry name" value="Resolvase-like"/>
    <property type="match status" value="1"/>
</dbReference>
<dbReference type="InterPro" id="IPR006119">
    <property type="entry name" value="Resolv_N"/>
</dbReference>
<gene>
    <name evidence="7" type="ORF">N5580_05905</name>
</gene>
<dbReference type="Gene3D" id="1.10.10.60">
    <property type="entry name" value="Homeodomain-like"/>
    <property type="match status" value="1"/>
</dbReference>
<evidence type="ECO:0000313" key="7">
    <source>
        <dbReference type="EMBL" id="WBG92071.1"/>
    </source>
</evidence>
<dbReference type="CDD" id="cd03767">
    <property type="entry name" value="SR_Res_par"/>
    <property type="match status" value="1"/>
</dbReference>
<evidence type="ECO:0000256" key="3">
    <source>
        <dbReference type="ARBA" id="ARBA00023125"/>
    </source>
</evidence>
<dbReference type="GO" id="GO:0000150">
    <property type="term" value="F:DNA strand exchange activity"/>
    <property type="evidence" value="ECO:0007669"/>
    <property type="project" value="InterPro"/>
</dbReference>
<reference evidence="7 8" key="1">
    <citation type="journal article" date="2022" name="J Glob Antimicrob Resist">
        <title>First complete genome of a multidrug resistant strain of the novel human pathogen Kalamiella piersonii (GABEKP28) identified in human saliva.</title>
        <authorList>
            <person name="McDonagh F."/>
            <person name="Singh N.K."/>
            <person name="Venkateswaran K."/>
            <person name="Lonappan A.M."/>
            <person name="Hallahan B."/>
            <person name="Tuohy A."/>
            <person name="Burke L."/>
            <person name="Kovarova A."/>
            <person name="Miliotis G."/>
        </authorList>
    </citation>
    <scope>NUCLEOTIDE SEQUENCE [LARGE SCALE GENOMIC DNA]</scope>
    <source>
        <strain evidence="7 8">GABEKP28</strain>
    </source>
</reference>
<dbReference type="InterPro" id="IPR036162">
    <property type="entry name" value="Resolvase-like_N_sf"/>
</dbReference>
<dbReference type="InterPro" id="IPR006120">
    <property type="entry name" value="Resolvase_HTH_dom"/>
</dbReference>
<dbReference type="Pfam" id="PF02796">
    <property type="entry name" value="HTH_7"/>
    <property type="match status" value="1"/>
</dbReference>
<evidence type="ECO:0000313" key="8">
    <source>
        <dbReference type="Proteomes" id="UP001211544"/>
    </source>
</evidence>
<dbReference type="PROSITE" id="PS51736">
    <property type="entry name" value="RECOMBINASES_3"/>
    <property type="match status" value="1"/>
</dbReference>
<name>A0AAJ5QKV8_9GAMM</name>
<organism evidence="7 8">
    <name type="scientific">Pantoea piersonii</name>
    <dbReference type="NCBI Taxonomy" id="2364647"/>
    <lineage>
        <taxon>Bacteria</taxon>
        <taxon>Pseudomonadati</taxon>
        <taxon>Pseudomonadota</taxon>
        <taxon>Gammaproteobacteria</taxon>
        <taxon>Enterobacterales</taxon>
        <taxon>Erwiniaceae</taxon>
        <taxon>Pantoea</taxon>
    </lineage>
</organism>
<dbReference type="KEGG" id="kpie:N5580_05905"/>
<evidence type="ECO:0000256" key="4">
    <source>
        <dbReference type="ARBA" id="ARBA00023172"/>
    </source>
</evidence>
<dbReference type="Proteomes" id="UP001211544">
    <property type="component" value="Chromosome"/>
</dbReference>